<keyword evidence="1" id="KW-0328">Glycosyltransferase</keyword>
<dbReference type="KEGG" id="sdf:ACG33_04790"/>
<feature type="domain" description="Glycosyltransferase subfamily 4-like N-terminal" evidence="3">
    <location>
        <begin position="57"/>
        <end position="181"/>
    </location>
</feature>
<reference evidence="4 5" key="1">
    <citation type="submission" date="2015-06" db="EMBL/GenBank/DDBJ databases">
        <title>A Comprehensive Approach to Explore the Metabolic and Phylogenetic Diversity of Bacterial Steroid Degradation in the Environment: Testosterone as an Example.</title>
        <authorList>
            <person name="Yang F.-C."/>
            <person name="Chen Y.-L."/>
            <person name="Yu C.-P."/>
            <person name="Tang S.-L."/>
            <person name="Wang P.-H."/>
            <person name="Ismail W."/>
            <person name="Wang C.-H."/>
            <person name="Yang C.-Y."/>
            <person name="Chiang Y.-R."/>
        </authorList>
    </citation>
    <scope>NUCLEOTIDE SEQUENCE [LARGE SCALE GENOMIC DNA]</scope>
    <source>
        <strain evidence="4 5">DSM 18526</strain>
    </source>
</reference>
<evidence type="ECO:0000259" key="3">
    <source>
        <dbReference type="Pfam" id="PF13579"/>
    </source>
</evidence>
<evidence type="ECO:0000313" key="5">
    <source>
        <dbReference type="Proteomes" id="UP000070250"/>
    </source>
</evidence>
<evidence type="ECO:0000256" key="2">
    <source>
        <dbReference type="ARBA" id="ARBA00022679"/>
    </source>
</evidence>
<dbReference type="AlphaFoldDB" id="A0A127FA16"/>
<sequence>MTDSRRTIVHVFLSPIQHESRLVKEARSILAANIVHHICVFGIWRKGLSELETLEPGLIVRRIHLRSGNWPNWLIFQAFKYLEWSLKIVRRIGKEIPIVVHAHSLAALPVAVLAKLMHGFPIVYDAHELETERTGLRGIRRWLARTTECLLIRRADEIMVVSDGIADWYSRVYRIPRPHVVRNVPLAAMSNRNTSELREKCGIGKSEILFLYLGVIGPGRSIERLCRVFSRASSGRHLVFLGYGALEGLVHDFSREYPNIHFVEAVPPSEVASNLRSADVGICLIENVSMSYWLSLPNKLFQCLAEAVPVMINDLPEQVRFVKDFQCGWIVPPTDESLLQLIDSIGRKDIEVYKNGALQAAETLNWDDEIVPYVDFCRRGIVS</sequence>
<dbReference type="SUPFAM" id="SSF53756">
    <property type="entry name" value="UDP-Glycosyltransferase/glycogen phosphorylase"/>
    <property type="match status" value="1"/>
</dbReference>
<dbReference type="EMBL" id="CP011971">
    <property type="protein sequence ID" value="AMN46430.1"/>
    <property type="molecule type" value="Genomic_DNA"/>
</dbReference>
<gene>
    <name evidence="4" type="ORF">ACG33_04790</name>
</gene>
<dbReference type="Pfam" id="PF13579">
    <property type="entry name" value="Glyco_trans_4_4"/>
    <property type="match status" value="1"/>
</dbReference>
<evidence type="ECO:0000313" key="4">
    <source>
        <dbReference type="EMBL" id="AMN46430.1"/>
    </source>
</evidence>
<evidence type="ECO:0000256" key="1">
    <source>
        <dbReference type="ARBA" id="ARBA00022676"/>
    </source>
</evidence>
<proteinExistence type="predicted"/>
<dbReference type="InterPro" id="IPR028098">
    <property type="entry name" value="Glyco_trans_4-like_N"/>
</dbReference>
<accession>A0A127FA16</accession>
<keyword evidence="4" id="KW-0378">Hydrolase</keyword>
<dbReference type="GO" id="GO:0016787">
    <property type="term" value="F:hydrolase activity"/>
    <property type="evidence" value="ECO:0007669"/>
    <property type="project" value="UniProtKB-KW"/>
</dbReference>
<name>A0A127FA16_STEDE</name>
<keyword evidence="2" id="KW-0808">Transferase</keyword>
<dbReference type="Gene3D" id="3.40.50.2000">
    <property type="entry name" value="Glycogen Phosphorylase B"/>
    <property type="match status" value="2"/>
</dbReference>
<dbReference type="STRING" id="465721.ACG33_04790"/>
<dbReference type="PANTHER" id="PTHR12526">
    <property type="entry name" value="GLYCOSYLTRANSFERASE"/>
    <property type="match status" value="1"/>
</dbReference>
<dbReference type="PANTHER" id="PTHR12526:SF629">
    <property type="entry name" value="TEICHURONIC ACID BIOSYNTHESIS GLYCOSYLTRANSFERASE TUAH-RELATED"/>
    <property type="match status" value="1"/>
</dbReference>
<dbReference type="Proteomes" id="UP000070250">
    <property type="component" value="Chromosome"/>
</dbReference>
<protein>
    <submittedName>
        <fullName evidence="4">Glycoside hydrolase</fullName>
    </submittedName>
</protein>
<dbReference type="GO" id="GO:0016757">
    <property type="term" value="F:glycosyltransferase activity"/>
    <property type="evidence" value="ECO:0007669"/>
    <property type="project" value="UniProtKB-KW"/>
</dbReference>
<keyword evidence="5" id="KW-1185">Reference proteome</keyword>
<organism evidence="4 5">
    <name type="scientific">Steroidobacter denitrificans</name>
    <dbReference type="NCBI Taxonomy" id="465721"/>
    <lineage>
        <taxon>Bacteria</taxon>
        <taxon>Pseudomonadati</taxon>
        <taxon>Pseudomonadota</taxon>
        <taxon>Gammaproteobacteria</taxon>
        <taxon>Steroidobacterales</taxon>
        <taxon>Steroidobacteraceae</taxon>
        <taxon>Steroidobacter</taxon>
    </lineage>
</organism>